<comment type="similarity">
    <text evidence="3">Belongs to the peptidase C56 family. HSP31-like subfamily.</text>
</comment>
<keyword evidence="5" id="KW-0315">Glutamine amidotransferase</keyword>
<dbReference type="RefSeq" id="WP_259623065.1">
    <property type="nucleotide sequence ID" value="NZ_JANYMP010000004.1"/>
</dbReference>
<sequence>MKKVVMVVSGADALVLADGTSHPTGYWAEEVVESLRVLREAGVEVAVATPGGVRPTVDEASLKGNDFGAAVDAIADELAAPLVLADVDAADFDAVYLPGGHGPMADLAVDPDLGRLLVRFEADGKVVAALCHGPAGLLSAVREDGTFAFAGRELTVFTDEEERQGGLDVPYLVETRLRDLGARVAAGPAWTSTVVVDGTLVTGQNPQSSVDTAKRVAALLA</sequence>
<organism evidence="5 6">
    <name type="scientific">Umezawaea endophytica</name>
    <dbReference type="NCBI Taxonomy" id="1654476"/>
    <lineage>
        <taxon>Bacteria</taxon>
        <taxon>Bacillati</taxon>
        <taxon>Actinomycetota</taxon>
        <taxon>Actinomycetes</taxon>
        <taxon>Pseudonocardiales</taxon>
        <taxon>Pseudonocardiaceae</taxon>
        <taxon>Umezawaea</taxon>
    </lineage>
</organism>
<evidence type="ECO:0000313" key="6">
    <source>
        <dbReference type="Proteomes" id="UP001141259"/>
    </source>
</evidence>
<dbReference type="PANTHER" id="PTHR48094:SF11">
    <property type="entry name" value="GLUTATHIONE-INDEPENDENT GLYOXALASE HSP31-RELATED"/>
    <property type="match status" value="1"/>
</dbReference>
<protein>
    <submittedName>
        <fullName evidence="5">Type 1 glutamine amidotransferase domain-containing protein</fullName>
    </submittedName>
</protein>
<dbReference type="GO" id="GO:0005737">
    <property type="term" value="C:cytoplasm"/>
    <property type="evidence" value="ECO:0007669"/>
    <property type="project" value="TreeGrafter"/>
</dbReference>
<evidence type="ECO:0000256" key="1">
    <source>
        <dbReference type="ARBA" id="ARBA00023016"/>
    </source>
</evidence>
<dbReference type="Proteomes" id="UP001141259">
    <property type="component" value="Unassembled WGS sequence"/>
</dbReference>
<dbReference type="AlphaFoldDB" id="A0A9X2ZZM0"/>
<dbReference type="EMBL" id="JANYMP010000004">
    <property type="protein sequence ID" value="MCS7477569.1"/>
    <property type="molecule type" value="Genomic_DNA"/>
</dbReference>
<name>A0A9X2ZZM0_9PSEU</name>
<dbReference type="SUPFAM" id="SSF52317">
    <property type="entry name" value="Class I glutamine amidotransferase-like"/>
    <property type="match status" value="1"/>
</dbReference>
<reference evidence="5" key="1">
    <citation type="submission" date="2022-08" db="EMBL/GenBank/DDBJ databases">
        <authorList>
            <person name="Tistechok S."/>
            <person name="Samborskyy M."/>
            <person name="Roman I."/>
        </authorList>
    </citation>
    <scope>NUCLEOTIDE SEQUENCE</scope>
    <source>
        <strain evidence="5">DSM 103496</strain>
    </source>
</reference>
<dbReference type="GO" id="GO:0019172">
    <property type="term" value="F:glyoxalase III activity"/>
    <property type="evidence" value="ECO:0007669"/>
    <property type="project" value="TreeGrafter"/>
</dbReference>
<keyword evidence="6" id="KW-1185">Reference proteome</keyword>
<evidence type="ECO:0000256" key="3">
    <source>
        <dbReference type="ARBA" id="ARBA00038493"/>
    </source>
</evidence>
<dbReference type="GO" id="GO:0019243">
    <property type="term" value="P:methylglyoxal catabolic process to D-lactate via S-lactoyl-glutathione"/>
    <property type="evidence" value="ECO:0007669"/>
    <property type="project" value="TreeGrafter"/>
</dbReference>
<dbReference type="InterPro" id="IPR029062">
    <property type="entry name" value="Class_I_gatase-like"/>
</dbReference>
<dbReference type="PANTHER" id="PTHR48094">
    <property type="entry name" value="PROTEIN/NUCLEIC ACID DEGLYCASE DJ-1-RELATED"/>
    <property type="match status" value="1"/>
</dbReference>
<accession>A0A9X2ZZM0</accession>
<dbReference type="InterPro" id="IPR002818">
    <property type="entry name" value="DJ-1/PfpI"/>
</dbReference>
<keyword evidence="1" id="KW-0346">Stress response</keyword>
<dbReference type="Gene3D" id="3.40.50.880">
    <property type="match status" value="1"/>
</dbReference>
<evidence type="ECO:0000313" key="5">
    <source>
        <dbReference type="EMBL" id="MCS7477569.1"/>
    </source>
</evidence>
<comment type="caution">
    <text evidence="5">The sequence shown here is derived from an EMBL/GenBank/DDBJ whole genome shotgun (WGS) entry which is preliminary data.</text>
</comment>
<gene>
    <name evidence="5" type="ORF">NZH93_11950</name>
</gene>
<feature type="domain" description="DJ-1/PfpI" evidence="4">
    <location>
        <begin position="29"/>
        <end position="216"/>
    </location>
</feature>
<keyword evidence="2" id="KW-0456">Lyase</keyword>
<evidence type="ECO:0000256" key="2">
    <source>
        <dbReference type="ARBA" id="ARBA00023239"/>
    </source>
</evidence>
<dbReference type="Pfam" id="PF01965">
    <property type="entry name" value="DJ-1_PfpI"/>
    <property type="match status" value="1"/>
</dbReference>
<evidence type="ECO:0000259" key="4">
    <source>
        <dbReference type="Pfam" id="PF01965"/>
    </source>
</evidence>
<dbReference type="InterPro" id="IPR050325">
    <property type="entry name" value="Prot/Nucl_acid_deglycase"/>
</dbReference>
<dbReference type="CDD" id="cd03141">
    <property type="entry name" value="GATase1_Hsp31_like"/>
    <property type="match status" value="1"/>
</dbReference>
<proteinExistence type="inferred from homology"/>